<accession>A0A0F9BMU7</accession>
<feature type="non-terminal residue" evidence="1">
    <location>
        <position position="1"/>
    </location>
</feature>
<sequence length="73" mass="8115">GGITAELGEFYIRAAVRRRGMGGETLAALLRALATYEVRRLYVDPPEGHDQIRRICARLRFSEGAGGRLSRKL</sequence>
<reference evidence="1" key="1">
    <citation type="journal article" date="2015" name="Nature">
        <title>Complex archaea that bridge the gap between prokaryotes and eukaryotes.</title>
        <authorList>
            <person name="Spang A."/>
            <person name="Saw J.H."/>
            <person name="Jorgensen S.L."/>
            <person name="Zaremba-Niedzwiedzka K."/>
            <person name="Martijn J."/>
            <person name="Lind A.E."/>
            <person name="van Eijk R."/>
            <person name="Schleper C."/>
            <person name="Guy L."/>
            <person name="Ettema T.J."/>
        </authorList>
    </citation>
    <scope>NUCLEOTIDE SEQUENCE</scope>
</reference>
<organism evidence="1">
    <name type="scientific">marine sediment metagenome</name>
    <dbReference type="NCBI Taxonomy" id="412755"/>
    <lineage>
        <taxon>unclassified sequences</taxon>
        <taxon>metagenomes</taxon>
        <taxon>ecological metagenomes</taxon>
    </lineage>
</organism>
<evidence type="ECO:0000313" key="1">
    <source>
        <dbReference type="EMBL" id="KKL23165.1"/>
    </source>
</evidence>
<dbReference type="Gene3D" id="3.40.630.30">
    <property type="match status" value="1"/>
</dbReference>
<dbReference type="InterPro" id="IPR016181">
    <property type="entry name" value="Acyl_CoA_acyltransferase"/>
</dbReference>
<comment type="caution">
    <text evidence="1">The sequence shown here is derived from an EMBL/GenBank/DDBJ whole genome shotgun (WGS) entry which is preliminary data.</text>
</comment>
<protein>
    <recommendedName>
        <fullName evidence="2">N-acetyltransferase domain-containing protein</fullName>
    </recommendedName>
</protein>
<evidence type="ECO:0008006" key="2">
    <source>
        <dbReference type="Google" id="ProtNLM"/>
    </source>
</evidence>
<dbReference type="AlphaFoldDB" id="A0A0F9BMU7"/>
<dbReference type="SUPFAM" id="SSF55729">
    <property type="entry name" value="Acyl-CoA N-acyltransferases (Nat)"/>
    <property type="match status" value="1"/>
</dbReference>
<dbReference type="EMBL" id="LAZR01037077">
    <property type="protein sequence ID" value="KKL23165.1"/>
    <property type="molecule type" value="Genomic_DNA"/>
</dbReference>
<gene>
    <name evidence="1" type="ORF">LCGC14_2428120</name>
</gene>
<proteinExistence type="predicted"/>
<name>A0A0F9BMU7_9ZZZZ</name>